<reference evidence="1" key="3">
    <citation type="submission" date="2022-06" db="UniProtKB">
        <authorList>
            <consortium name="EnsemblPlants"/>
        </authorList>
    </citation>
    <scope>IDENTIFICATION</scope>
</reference>
<dbReference type="AlphaFoldDB" id="A0A8R7JVB4"/>
<evidence type="ECO:0000313" key="1">
    <source>
        <dbReference type="EnsemblPlants" id="TuG1812G0100000111.01.T01"/>
    </source>
</evidence>
<reference evidence="2" key="1">
    <citation type="journal article" date="2013" name="Nature">
        <title>Draft genome of the wheat A-genome progenitor Triticum urartu.</title>
        <authorList>
            <person name="Ling H.Q."/>
            <person name="Zhao S."/>
            <person name="Liu D."/>
            <person name="Wang J."/>
            <person name="Sun H."/>
            <person name="Zhang C."/>
            <person name="Fan H."/>
            <person name="Li D."/>
            <person name="Dong L."/>
            <person name="Tao Y."/>
            <person name="Gao C."/>
            <person name="Wu H."/>
            <person name="Li Y."/>
            <person name="Cui Y."/>
            <person name="Guo X."/>
            <person name="Zheng S."/>
            <person name="Wang B."/>
            <person name="Yu K."/>
            <person name="Liang Q."/>
            <person name="Yang W."/>
            <person name="Lou X."/>
            <person name="Chen J."/>
            <person name="Feng M."/>
            <person name="Jian J."/>
            <person name="Zhang X."/>
            <person name="Luo G."/>
            <person name="Jiang Y."/>
            <person name="Liu J."/>
            <person name="Wang Z."/>
            <person name="Sha Y."/>
            <person name="Zhang B."/>
            <person name="Wu H."/>
            <person name="Tang D."/>
            <person name="Shen Q."/>
            <person name="Xue P."/>
            <person name="Zou S."/>
            <person name="Wang X."/>
            <person name="Liu X."/>
            <person name="Wang F."/>
            <person name="Yang Y."/>
            <person name="An X."/>
            <person name="Dong Z."/>
            <person name="Zhang K."/>
            <person name="Zhang X."/>
            <person name="Luo M.C."/>
            <person name="Dvorak J."/>
            <person name="Tong Y."/>
            <person name="Wang J."/>
            <person name="Yang H."/>
            <person name="Li Z."/>
            <person name="Wang D."/>
            <person name="Zhang A."/>
            <person name="Wang J."/>
        </authorList>
    </citation>
    <scope>NUCLEOTIDE SEQUENCE</scope>
    <source>
        <strain evidence="2">cv. G1812</strain>
    </source>
</reference>
<sequence>MTSQRLKGCPRRYEDQRHIPYQLAFTSDRIKDAQHTMTAMKAANKELKGMMKTVRIENIDSMQDETMEERRTNPGRR</sequence>
<reference evidence="1" key="2">
    <citation type="submission" date="2018-03" db="EMBL/GenBank/DDBJ databases">
        <title>The Triticum urartu genome reveals the dynamic nature of wheat genome evolution.</title>
        <authorList>
            <person name="Ling H."/>
            <person name="Ma B."/>
            <person name="Shi X."/>
            <person name="Liu H."/>
            <person name="Dong L."/>
            <person name="Sun H."/>
            <person name="Cao Y."/>
            <person name="Gao Q."/>
            <person name="Zheng S."/>
            <person name="Li Y."/>
            <person name="Yu Y."/>
            <person name="Du H."/>
            <person name="Qi M."/>
            <person name="Li Y."/>
            <person name="Yu H."/>
            <person name="Cui Y."/>
            <person name="Wang N."/>
            <person name="Chen C."/>
            <person name="Wu H."/>
            <person name="Zhao Y."/>
            <person name="Zhang J."/>
            <person name="Li Y."/>
            <person name="Zhou W."/>
            <person name="Zhang B."/>
            <person name="Hu W."/>
            <person name="Eijk M."/>
            <person name="Tang J."/>
            <person name="Witsenboer H."/>
            <person name="Zhao S."/>
            <person name="Li Z."/>
            <person name="Zhang A."/>
            <person name="Wang D."/>
            <person name="Liang C."/>
        </authorList>
    </citation>
    <scope>NUCLEOTIDE SEQUENCE [LARGE SCALE GENOMIC DNA]</scope>
    <source>
        <strain evidence="1">cv. G1812</strain>
    </source>
</reference>
<dbReference type="Gramene" id="TuG1812G0100000111.01.T01">
    <property type="protein sequence ID" value="TuG1812G0100000111.01.T01"/>
    <property type="gene ID" value="TuG1812G0100000111.01"/>
</dbReference>
<dbReference type="Pfam" id="PF03357">
    <property type="entry name" value="Snf7"/>
    <property type="match status" value="1"/>
</dbReference>
<dbReference type="EnsemblPlants" id="TuG1812G0100000111.01.T01">
    <property type="protein sequence ID" value="TuG1812G0100000111.01.T01"/>
    <property type="gene ID" value="TuG1812G0100000111.01"/>
</dbReference>
<dbReference type="InterPro" id="IPR005024">
    <property type="entry name" value="Snf7_fam"/>
</dbReference>
<accession>A0A8R7JVB4</accession>
<name>A0A8R7JVB4_TRIUA</name>
<organism evidence="1 2">
    <name type="scientific">Triticum urartu</name>
    <name type="common">Red wild einkorn</name>
    <name type="synonym">Crithodium urartu</name>
    <dbReference type="NCBI Taxonomy" id="4572"/>
    <lineage>
        <taxon>Eukaryota</taxon>
        <taxon>Viridiplantae</taxon>
        <taxon>Streptophyta</taxon>
        <taxon>Embryophyta</taxon>
        <taxon>Tracheophyta</taxon>
        <taxon>Spermatophyta</taxon>
        <taxon>Magnoliopsida</taxon>
        <taxon>Liliopsida</taxon>
        <taxon>Poales</taxon>
        <taxon>Poaceae</taxon>
        <taxon>BOP clade</taxon>
        <taxon>Pooideae</taxon>
        <taxon>Triticodae</taxon>
        <taxon>Triticeae</taxon>
        <taxon>Triticinae</taxon>
        <taxon>Triticum</taxon>
    </lineage>
</organism>
<evidence type="ECO:0000313" key="2">
    <source>
        <dbReference type="Proteomes" id="UP000015106"/>
    </source>
</evidence>
<dbReference type="Proteomes" id="UP000015106">
    <property type="component" value="Chromosome 1"/>
</dbReference>
<dbReference type="GO" id="GO:0007034">
    <property type="term" value="P:vacuolar transport"/>
    <property type="evidence" value="ECO:0007669"/>
    <property type="project" value="InterPro"/>
</dbReference>
<keyword evidence="2" id="KW-1185">Reference proteome</keyword>
<proteinExistence type="predicted"/>
<protein>
    <submittedName>
        <fullName evidence="1">Uncharacterized protein</fullName>
    </submittedName>
</protein>